<accession>A0A0C9UMW4</accession>
<reference evidence="1 2" key="1">
    <citation type="submission" date="2014-06" db="EMBL/GenBank/DDBJ databases">
        <title>Evolutionary Origins and Diversification of the Mycorrhizal Mutualists.</title>
        <authorList>
            <consortium name="DOE Joint Genome Institute"/>
            <consortium name="Mycorrhizal Genomics Consortium"/>
            <person name="Kohler A."/>
            <person name="Kuo A."/>
            <person name="Nagy L.G."/>
            <person name="Floudas D."/>
            <person name="Copeland A."/>
            <person name="Barry K.W."/>
            <person name="Cichocki N."/>
            <person name="Veneault-Fourrey C."/>
            <person name="LaButti K."/>
            <person name="Lindquist E.A."/>
            <person name="Lipzen A."/>
            <person name="Lundell T."/>
            <person name="Morin E."/>
            <person name="Murat C."/>
            <person name="Riley R."/>
            <person name="Ohm R."/>
            <person name="Sun H."/>
            <person name="Tunlid A."/>
            <person name="Henrissat B."/>
            <person name="Grigoriev I.V."/>
            <person name="Hibbett D.S."/>
            <person name="Martin F."/>
        </authorList>
    </citation>
    <scope>NUCLEOTIDE SEQUENCE [LARGE SCALE GENOMIC DNA]</scope>
    <source>
        <strain evidence="1 2">SS14</strain>
    </source>
</reference>
<protein>
    <submittedName>
        <fullName evidence="1">Uncharacterized protein</fullName>
    </submittedName>
</protein>
<proteinExistence type="predicted"/>
<keyword evidence="2" id="KW-1185">Reference proteome</keyword>
<gene>
    <name evidence="1" type="ORF">M422DRAFT_30479</name>
</gene>
<evidence type="ECO:0000313" key="2">
    <source>
        <dbReference type="Proteomes" id="UP000054279"/>
    </source>
</evidence>
<dbReference type="EMBL" id="KN837118">
    <property type="protein sequence ID" value="KIJ44333.1"/>
    <property type="molecule type" value="Genomic_DNA"/>
</dbReference>
<evidence type="ECO:0000313" key="1">
    <source>
        <dbReference type="EMBL" id="KIJ44333.1"/>
    </source>
</evidence>
<dbReference type="HOGENOM" id="CLU_3070214_0_0_1"/>
<dbReference type="Proteomes" id="UP000054279">
    <property type="component" value="Unassembled WGS sequence"/>
</dbReference>
<sequence>MHWRVKVRISDPKGVERIEYSKHTYMSHCLRVQSAYGFRTCATLSCGGVSRNI</sequence>
<dbReference type="AlphaFoldDB" id="A0A0C9UMW4"/>
<name>A0A0C9UMW4_SPHS4</name>
<organism evidence="1 2">
    <name type="scientific">Sphaerobolus stellatus (strain SS14)</name>
    <dbReference type="NCBI Taxonomy" id="990650"/>
    <lineage>
        <taxon>Eukaryota</taxon>
        <taxon>Fungi</taxon>
        <taxon>Dikarya</taxon>
        <taxon>Basidiomycota</taxon>
        <taxon>Agaricomycotina</taxon>
        <taxon>Agaricomycetes</taxon>
        <taxon>Phallomycetidae</taxon>
        <taxon>Geastrales</taxon>
        <taxon>Sphaerobolaceae</taxon>
        <taxon>Sphaerobolus</taxon>
    </lineage>
</organism>